<keyword evidence="4" id="KW-0963">Cytoplasm</keyword>
<evidence type="ECO:0000313" key="8">
    <source>
        <dbReference type="EMBL" id="KAF6750860.1"/>
    </source>
</evidence>
<evidence type="ECO:0000256" key="3">
    <source>
        <dbReference type="ARBA" id="ARBA00011890"/>
    </source>
</evidence>
<proteinExistence type="inferred from homology"/>
<dbReference type="SUPFAM" id="SSF53335">
    <property type="entry name" value="S-adenosyl-L-methionine-dependent methyltransferases"/>
    <property type="match status" value="1"/>
</dbReference>
<evidence type="ECO:0000313" key="9">
    <source>
        <dbReference type="Proteomes" id="UP000521943"/>
    </source>
</evidence>
<evidence type="ECO:0000256" key="6">
    <source>
        <dbReference type="ARBA" id="ARBA00022679"/>
    </source>
</evidence>
<feature type="non-terminal residue" evidence="8">
    <location>
        <position position="1"/>
    </location>
</feature>
<dbReference type="GO" id="GO:0032259">
    <property type="term" value="P:methylation"/>
    <property type="evidence" value="ECO:0007669"/>
    <property type="project" value="UniProtKB-KW"/>
</dbReference>
<dbReference type="PANTHER" id="PTHR11579:SF0">
    <property type="entry name" value="PROTEIN-L-ISOASPARTATE(D-ASPARTATE) O-METHYLTRANSFERASE"/>
    <property type="match status" value="1"/>
</dbReference>
<dbReference type="EMBL" id="JACGCI010000054">
    <property type="protein sequence ID" value="KAF6750860.1"/>
    <property type="molecule type" value="Genomic_DNA"/>
</dbReference>
<organism evidence="8 9">
    <name type="scientific">Ephemerocybe angulata</name>
    <dbReference type="NCBI Taxonomy" id="980116"/>
    <lineage>
        <taxon>Eukaryota</taxon>
        <taxon>Fungi</taxon>
        <taxon>Dikarya</taxon>
        <taxon>Basidiomycota</taxon>
        <taxon>Agaricomycotina</taxon>
        <taxon>Agaricomycetes</taxon>
        <taxon>Agaricomycetidae</taxon>
        <taxon>Agaricales</taxon>
        <taxon>Agaricineae</taxon>
        <taxon>Psathyrellaceae</taxon>
        <taxon>Ephemerocybe</taxon>
    </lineage>
</organism>
<dbReference type="Gene3D" id="3.40.50.150">
    <property type="entry name" value="Vaccinia Virus protein VP39"/>
    <property type="match status" value="1"/>
</dbReference>
<comment type="similarity">
    <text evidence="2">Belongs to the methyltransferase superfamily. L-isoaspartyl/D-aspartyl protein methyltransferase family.</text>
</comment>
<dbReference type="PANTHER" id="PTHR11579">
    <property type="entry name" value="PROTEIN-L-ISOASPARTATE O-METHYLTRANSFERASE"/>
    <property type="match status" value="1"/>
</dbReference>
<dbReference type="InterPro" id="IPR000682">
    <property type="entry name" value="PCMT"/>
</dbReference>
<accession>A0A8H6M1F2</accession>
<dbReference type="AlphaFoldDB" id="A0A8H6M1F2"/>
<reference evidence="8 9" key="1">
    <citation type="submission" date="2020-07" db="EMBL/GenBank/DDBJ databases">
        <title>Comparative genomics of pyrophilous fungi reveals a link between fire events and developmental genes.</title>
        <authorList>
            <consortium name="DOE Joint Genome Institute"/>
            <person name="Steindorff A.S."/>
            <person name="Carver A."/>
            <person name="Calhoun S."/>
            <person name="Stillman K."/>
            <person name="Liu H."/>
            <person name="Lipzen A."/>
            <person name="Pangilinan J."/>
            <person name="Labutti K."/>
            <person name="Bruns T.D."/>
            <person name="Grigoriev I.V."/>
        </authorList>
    </citation>
    <scope>NUCLEOTIDE SEQUENCE [LARGE SCALE GENOMIC DNA]</scope>
    <source>
        <strain evidence="8 9">CBS 144469</strain>
    </source>
</reference>
<dbReference type="GO" id="GO:0004719">
    <property type="term" value="F:protein-L-isoaspartate (D-aspartate) O-methyltransferase activity"/>
    <property type="evidence" value="ECO:0007669"/>
    <property type="project" value="UniProtKB-EC"/>
</dbReference>
<evidence type="ECO:0000256" key="5">
    <source>
        <dbReference type="ARBA" id="ARBA00022603"/>
    </source>
</evidence>
<gene>
    <name evidence="8" type="ORF">DFP72DRAFT_769916</name>
</gene>
<dbReference type="EC" id="2.1.1.77" evidence="3"/>
<keyword evidence="5 8" id="KW-0489">Methyltransferase</keyword>
<dbReference type="GO" id="GO:0005737">
    <property type="term" value="C:cytoplasm"/>
    <property type="evidence" value="ECO:0007669"/>
    <property type="project" value="UniProtKB-SubCell"/>
</dbReference>
<evidence type="ECO:0000256" key="4">
    <source>
        <dbReference type="ARBA" id="ARBA00022490"/>
    </source>
</evidence>
<comment type="caution">
    <text evidence="8">The sequence shown here is derived from an EMBL/GenBank/DDBJ whole genome shotgun (WGS) entry which is preliminary data.</text>
</comment>
<sequence>ALNAVDRANYVRDKRDVNAYDDSPQTIGYGATISAPHMHAYATEHLREFLRPGMRALDIGSGSGYLVAVMHHLVGDTGKVIGIEHIPELVKSLQNVDNNEYQQPVICLL</sequence>
<feature type="non-terminal residue" evidence="8">
    <location>
        <position position="109"/>
    </location>
</feature>
<dbReference type="OrthoDB" id="73890at2759"/>
<protein>
    <recommendedName>
        <fullName evidence="3">protein-L-isoaspartate(D-aspartate) O-methyltransferase</fullName>
        <ecNumber evidence="3">2.1.1.77</ecNumber>
    </recommendedName>
</protein>
<keyword evidence="7" id="KW-0949">S-adenosyl-L-methionine</keyword>
<name>A0A8H6M1F2_9AGAR</name>
<comment type="subcellular location">
    <subcellularLocation>
        <location evidence="1">Cytoplasm</location>
    </subcellularLocation>
</comment>
<evidence type="ECO:0000256" key="1">
    <source>
        <dbReference type="ARBA" id="ARBA00004496"/>
    </source>
</evidence>
<dbReference type="InterPro" id="IPR029063">
    <property type="entry name" value="SAM-dependent_MTases_sf"/>
</dbReference>
<dbReference type="Pfam" id="PF01135">
    <property type="entry name" value="PCMT"/>
    <property type="match status" value="1"/>
</dbReference>
<keyword evidence="9" id="KW-1185">Reference proteome</keyword>
<dbReference type="Proteomes" id="UP000521943">
    <property type="component" value="Unassembled WGS sequence"/>
</dbReference>
<evidence type="ECO:0000256" key="2">
    <source>
        <dbReference type="ARBA" id="ARBA00005369"/>
    </source>
</evidence>
<evidence type="ECO:0000256" key="7">
    <source>
        <dbReference type="ARBA" id="ARBA00022691"/>
    </source>
</evidence>
<keyword evidence="6 8" id="KW-0808">Transferase</keyword>